<dbReference type="RefSeq" id="WP_215627717.1">
    <property type="nucleotide sequence ID" value="NZ_CP067089.2"/>
</dbReference>
<dbReference type="Gene3D" id="3.30.70.330">
    <property type="match status" value="1"/>
</dbReference>
<dbReference type="KEGG" id="bhc:JFL75_05705"/>
<dbReference type="Proteomes" id="UP000595917">
    <property type="component" value="Chromosome"/>
</dbReference>
<feature type="domain" description="DEAD box helicase DbpA/CsdA RNA-binding" evidence="2">
    <location>
        <begin position="100"/>
        <end position="169"/>
    </location>
</feature>
<dbReference type="EMBL" id="CP067089">
    <property type="protein sequence ID" value="QQO10413.1"/>
    <property type="molecule type" value="Genomic_DNA"/>
</dbReference>
<dbReference type="AlphaFoldDB" id="A0A7T8BCM2"/>
<evidence type="ECO:0000256" key="1">
    <source>
        <dbReference type="SAM" id="MobiDB-lite"/>
    </source>
</evidence>
<dbReference type="Pfam" id="PF03880">
    <property type="entry name" value="DbpA"/>
    <property type="match status" value="1"/>
</dbReference>
<evidence type="ECO:0000313" key="3">
    <source>
        <dbReference type="EMBL" id="QQO10413.1"/>
    </source>
</evidence>
<dbReference type="InterPro" id="IPR012677">
    <property type="entry name" value="Nucleotide-bd_a/b_plait_sf"/>
</dbReference>
<reference evidence="3" key="1">
    <citation type="submission" date="2021-01" db="EMBL/GenBank/DDBJ databases">
        <title>Description of Breznakiella homolactica.</title>
        <authorList>
            <person name="Song Y."/>
            <person name="Brune A."/>
        </authorList>
    </citation>
    <scope>NUCLEOTIDE SEQUENCE</scope>
    <source>
        <strain evidence="3">RmG30</strain>
    </source>
</reference>
<proteinExistence type="predicted"/>
<dbReference type="CDD" id="cd12252">
    <property type="entry name" value="RRM_DbpA"/>
    <property type="match status" value="1"/>
</dbReference>
<gene>
    <name evidence="3" type="ORF">JFL75_05705</name>
</gene>
<protein>
    <submittedName>
        <fullName evidence="3">DbpA RNA binding domain-containing protein</fullName>
    </submittedName>
</protein>
<dbReference type="SUPFAM" id="SSF54928">
    <property type="entry name" value="RNA-binding domain, RBD"/>
    <property type="match status" value="1"/>
</dbReference>
<keyword evidence="4" id="KW-1185">Reference proteome</keyword>
<dbReference type="InterPro" id="IPR005580">
    <property type="entry name" value="DbpA/CsdA_RNA-bd_dom"/>
</dbReference>
<dbReference type="GO" id="GO:0003676">
    <property type="term" value="F:nucleic acid binding"/>
    <property type="evidence" value="ECO:0007669"/>
    <property type="project" value="InterPro"/>
</dbReference>
<dbReference type="InterPro" id="IPR035979">
    <property type="entry name" value="RBD_domain_sf"/>
</dbReference>
<feature type="region of interest" description="Disordered" evidence="1">
    <location>
        <begin position="63"/>
        <end position="91"/>
    </location>
</feature>
<evidence type="ECO:0000313" key="4">
    <source>
        <dbReference type="Proteomes" id="UP000595917"/>
    </source>
</evidence>
<evidence type="ECO:0000259" key="2">
    <source>
        <dbReference type="Pfam" id="PF03880"/>
    </source>
</evidence>
<accession>A0A7T8BCM2</accession>
<feature type="region of interest" description="Disordered" evidence="1">
    <location>
        <begin position="174"/>
        <end position="204"/>
    </location>
</feature>
<organism evidence="3 4">
    <name type="scientific">Breznakiella homolactica</name>
    <dbReference type="NCBI Taxonomy" id="2798577"/>
    <lineage>
        <taxon>Bacteria</taxon>
        <taxon>Pseudomonadati</taxon>
        <taxon>Spirochaetota</taxon>
        <taxon>Spirochaetia</taxon>
        <taxon>Spirochaetales</taxon>
        <taxon>Breznakiellaceae</taxon>
        <taxon>Breznakiella</taxon>
    </lineage>
</organism>
<sequence>MASHIDKEKTKKHIEEIVSSIHSEADIDLLNAYRSMIRKEVSFFNRGYFAAYLLMQLEQGGASVPRGKQSRKNSRGQTDQEDSSRGENTRYPLPDEEAVRIFISIGRNRRVFPREILGLINSKTSVSKDDIGTIRILDNYSFVQVRESAANEVIEALNGKQFRGRTLTVNFARARGDSKDAELESSETAGQENREPEDSLEASQ</sequence>
<name>A0A7T8BCM2_9SPIR</name>